<evidence type="ECO:0000313" key="2">
    <source>
        <dbReference type="EMBL" id="GAT97845.1"/>
    </source>
</evidence>
<dbReference type="InterPro" id="IPR000219">
    <property type="entry name" value="DH_dom"/>
</dbReference>
<dbReference type="Gene3D" id="1.25.10.10">
    <property type="entry name" value="Leucine-rich Repeat Variant"/>
    <property type="match status" value="1"/>
</dbReference>
<dbReference type="Proteomes" id="UP000078387">
    <property type="component" value="Unassembled WGS sequence"/>
</dbReference>
<dbReference type="GO" id="GO:0005737">
    <property type="term" value="C:cytoplasm"/>
    <property type="evidence" value="ECO:0007669"/>
    <property type="project" value="TreeGrafter"/>
</dbReference>
<dbReference type="EMBL" id="BDEQ01000001">
    <property type="protein sequence ID" value="GAT97845.1"/>
    <property type="molecule type" value="Genomic_DNA"/>
</dbReference>
<dbReference type="InterPro" id="IPR035899">
    <property type="entry name" value="DBL_dom_sf"/>
</dbReference>
<dbReference type="SMART" id="SM00325">
    <property type="entry name" value="RhoGEF"/>
    <property type="match status" value="1"/>
</dbReference>
<dbReference type="VEuPathDB" id="AmoebaDB:EHI5A_174450"/>
<proteinExistence type="predicted"/>
<comment type="caution">
    <text evidence="2">The sequence shown here is derived from an EMBL/GenBank/DDBJ whole genome shotgun (WGS) entry which is preliminary data.</text>
</comment>
<protein>
    <submittedName>
        <fullName evidence="2">Rho guanine nucleotide exchange factor putative</fullName>
    </submittedName>
</protein>
<dbReference type="PROSITE" id="PS50010">
    <property type="entry name" value="DH_2"/>
    <property type="match status" value="1"/>
</dbReference>
<dbReference type="GO" id="GO:0005085">
    <property type="term" value="F:guanyl-nucleotide exchange factor activity"/>
    <property type="evidence" value="ECO:0007669"/>
    <property type="project" value="InterPro"/>
</dbReference>
<dbReference type="InterPro" id="IPR051092">
    <property type="entry name" value="FYVE_RhoGEF_PH"/>
</dbReference>
<feature type="domain" description="DH" evidence="1">
    <location>
        <begin position="526"/>
        <end position="704"/>
    </location>
</feature>
<dbReference type="InterPro" id="IPR011989">
    <property type="entry name" value="ARM-like"/>
</dbReference>
<dbReference type="VEuPathDB" id="AmoebaDB:EHI_039480"/>
<dbReference type="Gene3D" id="1.20.900.10">
    <property type="entry name" value="Dbl homology (DH) domain"/>
    <property type="match status" value="1"/>
</dbReference>
<dbReference type="Pfam" id="PF00621">
    <property type="entry name" value="RhoGEF"/>
    <property type="match status" value="1"/>
</dbReference>
<evidence type="ECO:0000259" key="1">
    <source>
        <dbReference type="PROSITE" id="PS50010"/>
    </source>
</evidence>
<dbReference type="InterPro" id="IPR016024">
    <property type="entry name" value="ARM-type_fold"/>
</dbReference>
<dbReference type="OMA" id="DYPFNDQ"/>
<dbReference type="VEuPathDB" id="AmoebaDB:EHI7A_134890"/>
<name>A0A5K1U1B5_ENTHI</name>
<reference evidence="2 3" key="1">
    <citation type="submission" date="2016-05" db="EMBL/GenBank/DDBJ databases">
        <title>First whole genome sequencing of Entamoeba histolytica HM1:IMSS-clone-6.</title>
        <authorList>
            <person name="Mukherjee Avik.K."/>
            <person name="Izumyama S."/>
            <person name="Nakada-Tsukui K."/>
            <person name="Nozaki T."/>
        </authorList>
    </citation>
    <scope>NUCLEOTIDE SEQUENCE [LARGE SCALE GENOMIC DNA]</scope>
    <source>
        <strain evidence="2 3">HM1:IMSS clone 6</strain>
    </source>
</reference>
<gene>
    <name evidence="2" type="ORF">CL6EHI_039480</name>
</gene>
<dbReference type="CDD" id="cd00160">
    <property type="entry name" value="RhoGEF"/>
    <property type="match status" value="1"/>
</dbReference>
<dbReference type="PANTHER" id="PTHR12673">
    <property type="entry name" value="FACIOGENITAL DYSPLASIA PROTEIN"/>
    <property type="match status" value="1"/>
</dbReference>
<dbReference type="PANTHER" id="PTHR12673:SF263">
    <property type="entry name" value="PLECKSTRIN DOMAIN-CONTAINING PROTEIN"/>
    <property type="match status" value="1"/>
</dbReference>
<dbReference type="AlphaFoldDB" id="A0A5K1U1B5"/>
<dbReference type="SUPFAM" id="SSF48065">
    <property type="entry name" value="DBL homology domain (DH-domain)"/>
    <property type="match status" value="1"/>
</dbReference>
<accession>A0A5K1U1B5</accession>
<dbReference type="VEuPathDB" id="AmoebaDB:EHI8A_149340"/>
<organism evidence="2 3">
    <name type="scientific">Entamoeba histolytica</name>
    <dbReference type="NCBI Taxonomy" id="5759"/>
    <lineage>
        <taxon>Eukaryota</taxon>
        <taxon>Amoebozoa</taxon>
        <taxon>Evosea</taxon>
        <taxon>Archamoebae</taxon>
        <taxon>Mastigamoebida</taxon>
        <taxon>Entamoebidae</taxon>
        <taxon>Entamoeba</taxon>
    </lineage>
</organism>
<dbReference type="SUPFAM" id="SSF48371">
    <property type="entry name" value="ARM repeat"/>
    <property type="match status" value="1"/>
</dbReference>
<dbReference type="VEuPathDB" id="AmoebaDB:KM1_223200"/>
<sequence>MIMSLQNCLIKQLSEQQEKVFQRIFDILHNDDTYGRGLDIINERLEQPAFREMLYCAHSGFISHLICCPHLEDWTSICICVIHILDDLFTSSSFAEYSILYDRQLIGGLTDALNSSFAMSSTQVQELLHFIANIIYDNTNVIDSFNPLLSPLMAIVEPSNQNRILASSTITNIIQPTNSRGQVMFLKAHGIEKAVQMLTSSDEFENITGCKLLYQLLIQPDERIRSVFVKILFAQELFLPTMTSLMSRAKGELAELLMAITYGISLVRGHELEFLESGLIYELFNYLDYPFNEQTTQQSFTWAVNALFSCLYEKRLYPHMKMVGLTDKITNLLKHYQEFDTQIVSSLFGIVRYLISYEGIQMEFMVLDCVHAIDTICQDSKIGLSTKAIGKSIIQVLNNDKNIELLKKIKETMAVPTPEAKRTESERLLVVAKQAQQEQHQEQEVEKSTQTDLKFKLGINDHTGANTRRSIIGSNRTHLPSVAQSAPVMKKSNRMSVTDLKTLLGQSNPNEEQMKILSEFNLKKAKRFHIIQEMYTTEKTYVESMKQCLDVMLPFFQQNLPEDVDTLFSNFKDVYEIHTRLFKKISERWLSQKEEAFVSIADIFIDFFNWKEVYDAYARYLVEADDGIQFDFSEKPKIIKDQLTTWAGQCLILANFLILPVQRLPRYVLLLESLLKATPPIEEYDYLKQALDDGRGLTVKLNSAKKIIQDKKFLSHYNDVIIGIEPNSQRQFIREGTLNIKEKSKAIYQCVLMSDAFFVLTQSKKNKKLYDIKFVCKKGDCHLVDNKKMKKIKDITDVITFAIPDGKKEKTISLLFGFGSDFEGWSSSINSVFRT</sequence>
<evidence type="ECO:0000313" key="3">
    <source>
        <dbReference type="Proteomes" id="UP000078387"/>
    </source>
</evidence>